<evidence type="ECO:0000256" key="2">
    <source>
        <dbReference type="ARBA" id="ARBA00022603"/>
    </source>
</evidence>
<accession>A0ABT3NGY2</accession>
<sequence>MKKESASQTAQAAAAIRAYDNLANRPPIFHDAYALMMTSPAWRLLLSNKALMRVFQTQSFRHTFGLLVMQVATRSLYSEDWLFEALDRGVKQYVMIGAGLDSFALRAAAHYPDVKIYELDHPDTQALKIKTLSQLGEIPANVEFVPINFEAEKISDALQRSSYDVKELGFFSWLGTTHYLKPETTLSTLRDLAAFAASESEVVFDYSIPYQNLQGIERLGTMLLSQVTHLLNEPIIGFFNTQQLHDLMWDLRYLVVEDLSGKDITERYLASRKNGMRHTDAAHLIRLQII</sequence>
<dbReference type="Pfam" id="PF04072">
    <property type="entry name" value="LCM"/>
    <property type="match status" value="1"/>
</dbReference>
<dbReference type="EMBL" id="JAPEQW010000006">
    <property type="protein sequence ID" value="MCW8038816.1"/>
    <property type="molecule type" value="Genomic_DNA"/>
</dbReference>
<dbReference type="SUPFAM" id="SSF53335">
    <property type="entry name" value="S-adenosyl-L-methionine-dependent methyltransferases"/>
    <property type="match status" value="1"/>
</dbReference>
<protein>
    <recommendedName>
        <fullName evidence="4">S-adenosyl-L-methionine-dependent methyltransferase</fullName>
        <ecNumber evidence="4">2.1.1.-</ecNumber>
    </recommendedName>
</protein>
<comment type="caution">
    <text evidence="5">The sequence shown here is derived from an EMBL/GenBank/DDBJ whole genome shotgun (WGS) entry which is preliminary data.</text>
</comment>
<dbReference type="PANTHER" id="PTHR43619">
    <property type="entry name" value="S-ADENOSYL-L-METHIONINE-DEPENDENT METHYLTRANSFERASE YKTD-RELATED"/>
    <property type="match status" value="1"/>
</dbReference>
<proteinExistence type="inferred from homology"/>
<gene>
    <name evidence="5" type="ORF">OKC24_06480</name>
</gene>
<evidence type="ECO:0000313" key="5">
    <source>
        <dbReference type="EMBL" id="MCW8038816.1"/>
    </source>
</evidence>
<dbReference type="Proteomes" id="UP001209682">
    <property type="component" value="Unassembled WGS sequence"/>
</dbReference>
<dbReference type="GO" id="GO:0032259">
    <property type="term" value="P:methylation"/>
    <property type="evidence" value="ECO:0007669"/>
    <property type="project" value="UniProtKB-KW"/>
</dbReference>
<evidence type="ECO:0000256" key="1">
    <source>
        <dbReference type="ARBA" id="ARBA00008138"/>
    </source>
</evidence>
<dbReference type="InterPro" id="IPR007213">
    <property type="entry name" value="Ppm1/Ppm2/Tcmp"/>
</dbReference>
<keyword evidence="2 4" id="KW-0489">Methyltransferase</keyword>
<dbReference type="NCBIfam" id="TIGR00027">
    <property type="entry name" value="mthyl_TIGR00027"/>
    <property type="match status" value="1"/>
</dbReference>
<evidence type="ECO:0000256" key="4">
    <source>
        <dbReference type="RuleBase" id="RU362030"/>
    </source>
</evidence>
<comment type="similarity">
    <text evidence="1 4">Belongs to the UPF0677 family.</text>
</comment>
<dbReference type="InterPro" id="IPR011610">
    <property type="entry name" value="SAM_mthyl_Trfase_ML2640-like"/>
</dbReference>
<reference evidence="5 6" key="1">
    <citation type="submission" date="2022-11" db="EMBL/GenBank/DDBJ databases">
        <title>Acinetobacter entericus sp. nov., isolated from the gut of the plastic-eating larvae of the Coleoptera insect Zophobas atratus.</title>
        <authorList>
            <person name="Dong X."/>
            <person name="Yang Y."/>
        </authorList>
    </citation>
    <scope>NUCLEOTIDE SEQUENCE [LARGE SCALE GENOMIC DNA]</scope>
    <source>
        <strain evidence="5 6">BIT-DXN8</strain>
    </source>
</reference>
<dbReference type="RefSeq" id="WP_131277795.1">
    <property type="nucleotide sequence ID" value="NZ_JAPEQW010000006.1"/>
</dbReference>
<dbReference type="PANTHER" id="PTHR43619:SF2">
    <property type="entry name" value="S-ADENOSYL-L-METHIONINE-DEPENDENT METHYLTRANSFERASES SUPERFAMILY PROTEIN"/>
    <property type="match status" value="1"/>
</dbReference>
<dbReference type="InterPro" id="IPR029063">
    <property type="entry name" value="SAM-dependent_MTases_sf"/>
</dbReference>
<comment type="function">
    <text evidence="4">Exhibits S-adenosyl-L-methionine-dependent methyltransferase activity.</text>
</comment>
<evidence type="ECO:0000256" key="3">
    <source>
        <dbReference type="ARBA" id="ARBA00022679"/>
    </source>
</evidence>
<evidence type="ECO:0000313" key="6">
    <source>
        <dbReference type="Proteomes" id="UP001209682"/>
    </source>
</evidence>
<dbReference type="GO" id="GO:0008168">
    <property type="term" value="F:methyltransferase activity"/>
    <property type="evidence" value="ECO:0007669"/>
    <property type="project" value="UniProtKB-KW"/>
</dbReference>
<dbReference type="EC" id="2.1.1.-" evidence="4"/>
<name>A0ABT3NGY2_9GAMM</name>
<keyword evidence="6" id="KW-1185">Reference proteome</keyword>
<dbReference type="Gene3D" id="3.40.50.150">
    <property type="entry name" value="Vaccinia Virus protein VP39"/>
    <property type="match status" value="1"/>
</dbReference>
<organism evidence="5 6">
    <name type="scientific">Acinetobacter entericus</name>
    <dbReference type="NCBI Taxonomy" id="2989714"/>
    <lineage>
        <taxon>Bacteria</taxon>
        <taxon>Pseudomonadati</taxon>
        <taxon>Pseudomonadota</taxon>
        <taxon>Gammaproteobacteria</taxon>
        <taxon>Moraxellales</taxon>
        <taxon>Moraxellaceae</taxon>
        <taxon>Acinetobacter</taxon>
    </lineage>
</organism>
<keyword evidence="3" id="KW-0808">Transferase</keyword>
<keyword evidence="4" id="KW-0949">S-adenosyl-L-methionine</keyword>